<keyword evidence="1" id="KW-0805">Transcription regulation</keyword>
<protein>
    <submittedName>
        <fullName evidence="6">cAMP-binding domain of CRP or a regulatory subunit of cAMP-dependent protein kinases</fullName>
    </submittedName>
</protein>
<dbReference type="InterPro" id="IPR018490">
    <property type="entry name" value="cNMP-bd_dom_sf"/>
</dbReference>
<keyword evidence="7" id="KW-1185">Reference proteome</keyword>
<dbReference type="EMBL" id="FQVN01000021">
    <property type="protein sequence ID" value="SHH07264.1"/>
    <property type="molecule type" value="Genomic_DNA"/>
</dbReference>
<dbReference type="InterPro" id="IPR014710">
    <property type="entry name" value="RmlC-like_jellyroll"/>
</dbReference>
<dbReference type="Proteomes" id="UP000184501">
    <property type="component" value="Unassembled WGS sequence"/>
</dbReference>
<keyword evidence="2" id="KW-0238">DNA-binding</keyword>
<dbReference type="SUPFAM" id="SSF51206">
    <property type="entry name" value="cAMP-binding domain-like"/>
    <property type="match status" value="1"/>
</dbReference>
<feature type="domain" description="HTH crp-type" evidence="5">
    <location>
        <begin position="143"/>
        <end position="214"/>
    </location>
</feature>
<dbReference type="Pfam" id="PF00027">
    <property type="entry name" value="cNMP_binding"/>
    <property type="match status" value="1"/>
</dbReference>
<dbReference type="GO" id="GO:0003677">
    <property type="term" value="F:DNA binding"/>
    <property type="evidence" value="ECO:0007669"/>
    <property type="project" value="UniProtKB-KW"/>
</dbReference>
<dbReference type="CDD" id="cd00038">
    <property type="entry name" value="CAP_ED"/>
    <property type="match status" value="1"/>
</dbReference>
<dbReference type="PROSITE" id="PS51063">
    <property type="entry name" value="HTH_CRP_2"/>
    <property type="match status" value="1"/>
</dbReference>
<dbReference type="GO" id="GO:0016301">
    <property type="term" value="F:kinase activity"/>
    <property type="evidence" value="ECO:0007669"/>
    <property type="project" value="UniProtKB-KW"/>
</dbReference>
<evidence type="ECO:0000256" key="2">
    <source>
        <dbReference type="ARBA" id="ARBA00023125"/>
    </source>
</evidence>
<dbReference type="PANTHER" id="PTHR24567:SF68">
    <property type="entry name" value="DNA-BINDING TRANSCRIPTIONAL DUAL REGULATOR CRP"/>
    <property type="match status" value="1"/>
</dbReference>
<dbReference type="Gene3D" id="2.60.120.10">
    <property type="entry name" value="Jelly Rolls"/>
    <property type="match status" value="1"/>
</dbReference>
<dbReference type="PANTHER" id="PTHR24567">
    <property type="entry name" value="CRP FAMILY TRANSCRIPTIONAL REGULATORY PROTEIN"/>
    <property type="match status" value="1"/>
</dbReference>
<keyword evidence="6" id="KW-0808">Transferase</keyword>
<accession>A0A1M5PZG1</accession>
<dbReference type="SUPFAM" id="SSF46785">
    <property type="entry name" value="Winged helix' DNA-binding domain"/>
    <property type="match status" value="1"/>
</dbReference>
<dbReference type="PROSITE" id="PS50042">
    <property type="entry name" value="CNMP_BINDING_3"/>
    <property type="match status" value="1"/>
</dbReference>
<evidence type="ECO:0000256" key="3">
    <source>
        <dbReference type="ARBA" id="ARBA00023163"/>
    </source>
</evidence>
<proteinExistence type="predicted"/>
<evidence type="ECO:0000313" key="7">
    <source>
        <dbReference type="Proteomes" id="UP000184501"/>
    </source>
</evidence>
<evidence type="ECO:0000256" key="1">
    <source>
        <dbReference type="ARBA" id="ARBA00023015"/>
    </source>
</evidence>
<dbReference type="InterPro" id="IPR050397">
    <property type="entry name" value="Env_Response_Regulators"/>
</dbReference>
<reference evidence="6 7" key="1">
    <citation type="submission" date="2016-11" db="EMBL/GenBank/DDBJ databases">
        <authorList>
            <person name="Jaros S."/>
            <person name="Januszkiewicz K."/>
            <person name="Wedrychowicz H."/>
        </authorList>
    </citation>
    <scope>NUCLEOTIDE SEQUENCE [LARGE SCALE GENOMIC DNA]</scope>
    <source>
        <strain evidence="6 7">DSM 44523</strain>
    </source>
</reference>
<keyword evidence="6" id="KW-0418">Kinase</keyword>
<dbReference type="InterPro" id="IPR012318">
    <property type="entry name" value="HTH_CRP"/>
</dbReference>
<dbReference type="SMART" id="SM00419">
    <property type="entry name" value="HTH_CRP"/>
    <property type="match status" value="1"/>
</dbReference>
<sequence>MLGTGPMGPARGRVSRELADEVRRVGTPLRHRPGQLVMRQGDPGTHVLLVETGRFTLVRGGVDGGRSLVAIRGPGHLVGAAAVLDGGCRAASVVAVDSCVTFLVQAGPFRALLRQGELAEAVSRYLAASGRARADLAAELACLPARERVARILLRLHQAADPPSGVSATVPLTQVELAHALGVARSSLAAALARLCRQGVLATVGGRLVVVDVDRLAVAAGLDAAGRAIG</sequence>
<dbReference type="InterPro" id="IPR000595">
    <property type="entry name" value="cNMP-bd_dom"/>
</dbReference>
<organism evidence="6 7">
    <name type="scientific">Streptoalloteichus hindustanus</name>
    <dbReference type="NCBI Taxonomy" id="2017"/>
    <lineage>
        <taxon>Bacteria</taxon>
        <taxon>Bacillati</taxon>
        <taxon>Actinomycetota</taxon>
        <taxon>Actinomycetes</taxon>
        <taxon>Pseudonocardiales</taxon>
        <taxon>Pseudonocardiaceae</taxon>
        <taxon>Streptoalloteichus</taxon>
    </lineage>
</organism>
<evidence type="ECO:0000313" key="6">
    <source>
        <dbReference type="EMBL" id="SHH07264.1"/>
    </source>
</evidence>
<dbReference type="GO" id="GO:0003700">
    <property type="term" value="F:DNA-binding transcription factor activity"/>
    <property type="evidence" value="ECO:0007669"/>
    <property type="project" value="TreeGrafter"/>
</dbReference>
<dbReference type="GO" id="GO:0005829">
    <property type="term" value="C:cytosol"/>
    <property type="evidence" value="ECO:0007669"/>
    <property type="project" value="TreeGrafter"/>
</dbReference>
<dbReference type="Pfam" id="PF13545">
    <property type="entry name" value="HTH_Crp_2"/>
    <property type="match status" value="1"/>
</dbReference>
<keyword evidence="3" id="KW-0804">Transcription</keyword>
<dbReference type="InterPro" id="IPR036390">
    <property type="entry name" value="WH_DNA-bd_sf"/>
</dbReference>
<dbReference type="STRING" id="2017.SAMN05444320_1217"/>
<dbReference type="AlphaFoldDB" id="A0A1M5PZG1"/>
<dbReference type="SMART" id="SM00100">
    <property type="entry name" value="cNMP"/>
    <property type="match status" value="1"/>
</dbReference>
<evidence type="ECO:0000259" key="5">
    <source>
        <dbReference type="PROSITE" id="PS51063"/>
    </source>
</evidence>
<gene>
    <name evidence="6" type="ORF">SAMN05444320_1217</name>
</gene>
<evidence type="ECO:0000259" key="4">
    <source>
        <dbReference type="PROSITE" id="PS50042"/>
    </source>
</evidence>
<feature type="domain" description="Cyclic nucleotide-binding" evidence="4">
    <location>
        <begin position="17"/>
        <end position="113"/>
    </location>
</feature>
<name>A0A1M5PZG1_STRHI</name>